<dbReference type="AlphaFoldDB" id="A0AA96Y721"/>
<feature type="domain" description="Putative restriction endonuclease" evidence="1">
    <location>
        <begin position="13"/>
        <end position="177"/>
    </location>
</feature>
<proteinExistence type="predicted"/>
<dbReference type="InterPro" id="IPR008538">
    <property type="entry name" value="Uma2"/>
</dbReference>
<dbReference type="PANTHER" id="PTHR35400">
    <property type="entry name" value="SLR1083 PROTEIN"/>
    <property type="match status" value="1"/>
</dbReference>
<dbReference type="InterPro" id="IPR011335">
    <property type="entry name" value="Restrct_endonuc-II-like"/>
</dbReference>
<sequence length="192" mass="21457">MTIAPELRSLSVQDYRRMVEAGILAADERVELIEGQLYTMAAKGTAHSAAVTRIDRVLSRLLAGRALLRFQDPVQLSDFSQPEPDVAVVHPDPLDYEDHHPTPAEIFLLIEVADSTLRRDRDLKVPVYGRSGIQEYWILDVQERRLYVFRDPGGAGYGAEQILSEQEAIAPLSFPDCLIQVSEFLRSPAAQA</sequence>
<evidence type="ECO:0000313" key="2">
    <source>
        <dbReference type="EMBL" id="WOB44796.1"/>
    </source>
</evidence>
<dbReference type="InterPro" id="IPR012296">
    <property type="entry name" value="Nuclease_put_TT1808"/>
</dbReference>
<keyword evidence="2" id="KW-0255">Endonuclease</keyword>
<dbReference type="CDD" id="cd06260">
    <property type="entry name" value="DUF820-like"/>
    <property type="match status" value="1"/>
</dbReference>
<dbReference type="EMBL" id="CP053540">
    <property type="protein sequence ID" value="WOB44796.1"/>
    <property type="molecule type" value="Genomic_DNA"/>
</dbReference>
<dbReference type="GO" id="GO:0004519">
    <property type="term" value="F:endonuclease activity"/>
    <property type="evidence" value="ECO:0007669"/>
    <property type="project" value="UniProtKB-KW"/>
</dbReference>
<organism evidence="2">
    <name type="scientific">Thermoleptolyngbya oregonensis NK1-22</name>
    <dbReference type="NCBI Taxonomy" id="2547457"/>
    <lineage>
        <taxon>Bacteria</taxon>
        <taxon>Bacillati</taxon>
        <taxon>Cyanobacteriota</taxon>
        <taxon>Cyanophyceae</taxon>
        <taxon>Oculatellales</taxon>
        <taxon>Oculatellaceae</taxon>
        <taxon>Thermoleptolyngbya</taxon>
    </lineage>
</organism>
<dbReference type="RefSeq" id="WP_316788052.1">
    <property type="nucleotide sequence ID" value="NZ_CP053540.1"/>
</dbReference>
<dbReference type="SUPFAM" id="SSF52980">
    <property type="entry name" value="Restriction endonuclease-like"/>
    <property type="match status" value="1"/>
</dbReference>
<dbReference type="Pfam" id="PF05685">
    <property type="entry name" value="Uma2"/>
    <property type="match status" value="1"/>
</dbReference>
<reference evidence="2" key="1">
    <citation type="submission" date="2020-05" db="EMBL/GenBank/DDBJ databases">
        <authorList>
            <person name="Zhu T."/>
            <person name="Keshari N."/>
            <person name="Lu X."/>
        </authorList>
    </citation>
    <scope>NUCLEOTIDE SEQUENCE</scope>
    <source>
        <strain evidence="2">NK1-22</strain>
    </source>
</reference>
<evidence type="ECO:0000259" key="1">
    <source>
        <dbReference type="Pfam" id="PF05685"/>
    </source>
</evidence>
<dbReference type="KEGG" id="tog:HNI00_17805"/>
<name>A0AA96Y721_9CYAN</name>
<accession>A0AA96Y721</accession>
<protein>
    <submittedName>
        <fullName evidence="2">Uma2 family endonuclease</fullName>
    </submittedName>
</protein>
<dbReference type="Gene3D" id="3.90.1570.10">
    <property type="entry name" value="tt1808, chain A"/>
    <property type="match status" value="1"/>
</dbReference>
<keyword evidence="2" id="KW-0378">Hydrolase</keyword>
<gene>
    <name evidence="2" type="ORF">HNI00_17805</name>
</gene>
<dbReference type="PANTHER" id="PTHR35400:SF1">
    <property type="entry name" value="SLR1083 PROTEIN"/>
    <property type="match status" value="1"/>
</dbReference>
<keyword evidence="2" id="KW-0540">Nuclease</keyword>